<protein>
    <submittedName>
        <fullName evidence="1">Uncharacterized protein</fullName>
    </submittedName>
</protein>
<dbReference type="STRING" id="47427.A0A2H3CLC0"/>
<evidence type="ECO:0000313" key="2">
    <source>
        <dbReference type="Proteomes" id="UP000217790"/>
    </source>
</evidence>
<dbReference type="EMBL" id="KZ293714">
    <property type="protein sequence ID" value="PBK82680.1"/>
    <property type="molecule type" value="Genomic_DNA"/>
</dbReference>
<feature type="non-terminal residue" evidence="1">
    <location>
        <position position="166"/>
    </location>
</feature>
<evidence type="ECO:0000313" key="1">
    <source>
        <dbReference type="EMBL" id="PBK82680.1"/>
    </source>
</evidence>
<organism evidence="1 2">
    <name type="scientific">Armillaria gallica</name>
    <name type="common">Bulbous honey fungus</name>
    <name type="synonym">Armillaria bulbosa</name>
    <dbReference type="NCBI Taxonomy" id="47427"/>
    <lineage>
        <taxon>Eukaryota</taxon>
        <taxon>Fungi</taxon>
        <taxon>Dikarya</taxon>
        <taxon>Basidiomycota</taxon>
        <taxon>Agaricomycotina</taxon>
        <taxon>Agaricomycetes</taxon>
        <taxon>Agaricomycetidae</taxon>
        <taxon>Agaricales</taxon>
        <taxon>Marasmiineae</taxon>
        <taxon>Physalacriaceae</taxon>
        <taxon>Armillaria</taxon>
    </lineage>
</organism>
<reference evidence="2" key="1">
    <citation type="journal article" date="2017" name="Nat. Ecol. Evol.">
        <title>Genome expansion and lineage-specific genetic innovations in the forest pathogenic fungi Armillaria.</title>
        <authorList>
            <person name="Sipos G."/>
            <person name="Prasanna A.N."/>
            <person name="Walter M.C."/>
            <person name="O'Connor E."/>
            <person name="Balint B."/>
            <person name="Krizsan K."/>
            <person name="Kiss B."/>
            <person name="Hess J."/>
            <person name="Varga T."/>
            <person name="Slot J."/>
            <person name="Riley R."/>
            <person name="Boka B."/>
            <person name="Rigling D."/>
            <person name="Barry K."/>
            <person name="Lee J."/>
            <person name="Mihaltcheva S."/>
            <person name="LaButti K."/>
            <person name="Lipzen A."/>
            <person name="Waldron R."/>
            <person name="Moloney N.M."/>
            <person name="Sperisen C."/>
            <person name="Kredics L."/>
            <person name="Vagvoelgyi C."/>
            <person name="Patrignani A."/>
            <person name="Fitzpatrick D."/>
            <person name="Nagy I."/>
            <person name="Doyle S."/>
            <person name="Anderson J.B."/>
            <person name="Grigoriev I.V."/>
            <person name="Gueldener U."/>
            <person name="Muensterkoetter M."/>
            <person name="Nagy L.G."/>
        </authorList>
    </citation>
    <scope>NUCLEOTIDE SEQUENCE [LARGE SCALE GENOMIC DNA]</scope>
    <source>
        <strain evidence="2">Ar21-2</strain>
    </source>
</reference>
<keyword evidence="2" id="KW-1185">Reference proteome</keyword>
<name>A0A2H3CLC0_ARMGA</name>
<sequence>MLLAQLNSVIQITLIITMRGSVTPIEDVNWLILPRNGLSPVDEPTSLDIFSIISKHTIDKEAVRELVKELEGWLLAITLMAYQAKILSPKILLKSWYQEKTLLLQRPGAQAHRLTSVDISVKITLQSPLLLSKPNTLKLLSVMCHLPNGIPTWDSLIYKMLPKVPE</sequence>
<dbReference type="InParanoid" id="A0A2H3CLC0"/>
<dbReference type="OrthoDB" id="621413at2759"/>
<gene>
    <name evidence="1" type="ORF">ARMGADRAFT_1140733</name>
</gene>
<proteinExistence type="predicted"/>
<accession>A0A2H3CLC0</accession>
<dbReference type="AlphaFoldDB" id="A0A2H3CLC0"/>
<dbReference type="Proteomes" id="UP000217790">
    <property type="component" value="Unassembled WGS sequence"/>
</dbReference>